<evidence type="ECO:0000313" key="1">
    <source>
        <dbReference type="EMBL" id="KAJ4977594.1"/>
    </source>
</evidence>
<reference evidence="1" key="1">
    <citation type="journal article" date="2023" name="Plant J.">
        <title>The genome of the king protea, Protea cynaroides.</title>
        <authorList>
            <person name="Chang J."/>
            <person name="Duong T.A."/>
            <person name="Schoeman C."/>
            <person name="Ma X."/>
            <person name="Roodt D."/>
            <person name="Barker N."/>
            <person name="Li Z."/>
            <person name="Van de Peer Y."/>
            <person name="Mizrachi E."/>
        </authorList>
    </citation>
    <scope>NUCLEOTIDE SEQUENCE</scope>
    <source>
        <tissue evidence="1">Young leaves</tissue>
    </source>
</reference>
<dbReference type="AlphaFoldDB" id="A0A9Q0QZM3"/>
<sequence>MFCLELFLLLSLDTERRWVHRAMFSKLQAFSYYFEGHGGSISSISFI</sequence>
<dbReference type="EMBL" id="JAMYWD010000002">
    <property type="protein sequence ID" value="KAJ4977594.1"/>
    <property type="molecule type" value="Genomic_DNA"/>
</dbReference>
<keyword evidence="2" id="KW-1185">Reference proteome</keyword>
<evidence type="ECO:0000313" key="2">
    <source>
        <dbReference type="Proteomes" id="UP001141806"/>
    </source>
</evidence>
<name>A0A9Q0QZM3_9MAGN</name>
<comment type="caution">
    <text evidence="1">The sequence shown here is derived from an EMBL/GenBank/DDBJ whole genome shotgun (WGS) entry which is preliminary data.</text>
</comment>
<dbReference type="Proteomes" id="UP001141806">
    <property type="component" value="Unassembled WGS sequence"/>
</dbReference>
<accession>A0A9Q0QZM3</accession>
<organism evidence="1 2">
    <name type="scientific">Protea cynaroides</name>
    <dbReference type="NCBI Taxonomy" id="273540"/>
    <lineage>
        <taxon>Eukaryota</taxon>
        <taxon>Viridiplantae</taxon>
        <taxon>Streptophyta</taxon>
        <taxon>Embryophyta</taxon>
        <taxon>Tracheophyta</taxon>
        <taxon>Spermatophyta</taxon>
        <taxon>Magnoliopsida</taxon>
        <taxon>Proteales</taxon>
        <taxon>Proteaceae</taxon>
        <taxon>Protea</taxon>
    </lineage>
</organism>
<protein>
    <submittedName>
        <fullName evidence="1">Uncharacterized protein</fullName>
    </submittedName>
</protein>
<proteinExistence type="predicted"/>
<gene>
    <name evidence="1" type="ORF">NE237_008374</name>
</gene>